<organism evidence="4 5">
    <name type="scientific">Nocardia fusca</name>
    <dbReference type="NCBI Taxonomy" id="941183"/>
    <lineage>
        <taxon>Bacteria</taxon>
        <taxon>Bacillati</taxon>
        <taxon>Actinomycetota</taxon>
        <taxon>Actinomycetes</taxon>
        <taxon>Mycobacteriales</taxon>
        <taxon>Nocardiaceae</taxon>
        <taxon>Nocardia</taxon>
    </lineage>
</organism>
<comment type="caution">
    <text evidence="4">The sequence shown here is derived from an EMBL/GenBank/DDBJ whole genome shotgun (WGS) entry which is preliminary data.</text>
</comment>
<reference evidence="4 5" key="1">
    <citation type="submission" date="2024-06" db="EMBL/GenBank/DDBJ databases">
        <title>The Natural Products Discovery Center: Release of the First 8490 Sequenced Strains for Exploring Actinobacteria Biosynthetic Diversity.</title>
        <authorList>
            <person name="Kalkreuter E."/>
            <person name="Kautsar S.A."/>
            <person name="Yang D."/>
            <person name="Bader C.D."/>
            <person name="Teijaro C.N."/>
            <person name="Fluegel L."/>
            <person name="Davis C.M."/>
            <person name="Simpson J.R."/>
            <person name="Lauterbach L."/>
            <person name="Steele A.D."/>
            <person name="Gui C."/>
            <person name="Meng S."/>
            <person name="Li G."/>
            <person name="Viehrig K."/>
            <person name="Ye F."/>
            <person name="Su P."/>
            <person name="Kiefer A.F."/>
            <person name="Nichols A."/>
            <person name="Cepeda A.J."/>
            <person name="Yan W."/>
            <person name="Fan B."/>
            <person name="Jiang Y."/>
            <person name="Adhikari A."/>
            <person name="Zheng C.-J."/>
            <person name="Schuster L."/>
            <person name="Cowan T.M."/>
            <person name="Smanski M.J."/>
            <person name="Chevrette M.G."/>
            <person name="De Carvalho L.P.S."/>
            <person name="Shen B."/>
        </authorList>
    </citation>
    <scope>NUCLEOTIDE SEQUENCE [LARGE SCALE GENOMIC DNA]</scope>
    <source>
        <strain evidence="4 5">NPDC050671</strain>
    </source>
</reference>
<dbReference type="EMBL" id="JBFAIH010000013">
    <property type="protein sequence ID" value="MEV0365381.1"/>
    <property type="molecule type" value="Genomic_DNA"/>
</dbReference>
<dbReference type="Pfam" id="PF26527">
    <property type="entry name" value="DUF8176"/>
    <property type="match status" value="1"/>
</dbReference>
<evidence type="ECO:0000259" key="3">
    <source>
        <dbReference type="Pfam" id="PF26527"/>
    </source>
</evidence>
<evidence type="ECO:0000256" key="1">
    <source>
        <dbReference type="SAM" id="MobiDB-lite"/>
    </source>
</evidence>
<dbReference type="RefSeq" id="WP_357981714.1">
    <property type="nucleotide sequence ID" value="NZ_JBFAIH010000013.1"/>
</dbReference>
<evidence type="ECO:0000313" key="4">
    <source>
        <dbReference type="EMBL" id="MEV0365381.1"/>
    </source>
</evidence>
<accession>A0ABV3FCF3</accession>
<dbReference type="Proteomes" id="UP001551658">
    <property type="component" value="Unassembled WGS sequence"/>
</dbReference>
<dbReference type="InterPro" id="IPR058489">
    <property type="entry name" value="DUF8176"/>
</dbReference>
<evidence type="ECO:0000256" key="2">
    <source>
        <dbReference type="SAM" id="Phobius"/>
    </source>
</evidence>
<name>A0ABV3FCF3_9NOCA</name>
<feature type="region of interest" description="Disordered" evidence="1">
    <location>
        <begin position="1"/>
        <end position="85"/>
    </location>
</feature>
<feature type="domain" description="DUF8176" evidence="3">
    <location>
        <begin position="189"/>
        <end position="307"/>
    </location>
</feature>
<keyword evidence="2" id="KW-0812">Transmembrane</keyword>
<protein>
    <recommendedName>
        <fullName evidence="3">DUF8176 domain-containing protein</fullName>
    </recommendedName>
</protein>
<sequence>MLKSYKKLDRWYGPLEPEGARDTDVPPRAPESGGETVPGADDDGPARYPDYIAEAGSATARPDPAPAELSGRRTEFTGGWSDWVDAPGDERDADLVRFPWADDEELTEPARIGRTPARLRDIGAEDGARRRRTAVVLLAAVVLLGIAAAVVLYLLAPGTPGATGPGAAPDEGAGLRFTAASAGADPGAAACPAEQTAQVVRGAGPGGTNSGPDSVLRFQYAYYVQRSGAAARAAVAPDAPVSSAEVIQTGIDSVAPGTAHCVEIVTVADGRYTVEVTEFRPGGEPATYSRQTVTTAVIDGRTLITGISAG</sequence>
<keyword evidence="5" id="KW-1185">Reference proteome</keyword>
<evidence type="ECO:0000313" key="5">
    <source>
        <dbReference type="Proteomes" id="UP001551658"/>
    </source>
</evidence>
<gene>
    <name evidence="4" type="ORF">AB0H72_22040</name>
</gene>
<feature type="compositionally biased region" description="Basic and acidic residues" evidence="1">
    <location>
        <begin position="1"/>
        <end position="10"/>
    </location>
</feature>
<feature type="transmembrane region" description="Helical" evidence="2">
    <location>
        <begin position="135"/>
        <end position="156"/>
    </location>
</feature>
<keyword evidence="2" id="KW-1133">Transmembrane helix</keyword>
<proteinExistence type="predicted"/>
<keyword evidence="2" id="KW-0472">Membrane</keyword>